<evidence type="ECO:0000256" key="1">
    <source>
        <dbReference type="SAM" id="Phobius"/>
    </source>
</evidence>
<reference evidence="2" key="1">
    <citation type="journal article" date="2015" name="Front. Microbiol.">
        <title>Combining genomic sequencing methods to explore viral diversity and reveal potential virus-host interactions.</title>
        <authorList>
            <person name="Chow C.E."/>
            <person name="Winget D.M."/>
            <person name="White R.A.III."/>
            <person name="Hallam S.J."/>
            <person name="Suttle C.A."/>
        </authorList>
    </citation>
    <scope>NUCLEOTIDE SEQUENCE</scope>
    <source>
        <strain evidence="2">Anoxic2_4</strain>
    </source>
</reference>
<protein>
    <submittedName>
        <fullName evidence="2">Uncharacterized protein</fullName>
    </submittedName>
</protein>
<sequence>MPCCGGRLRSFLYISFRCFVVSPFSSCNNNRFCWSGFIFIRIVFCNCILFNLKAVFYSE</sequence>
<evidence type="ECO:0000313" key="2">
    <source>
        <dbReference type="EMBL" id="AKH46978.1"/>
    </source>
</evidence>
<organism evidence="2">
    <name type="scientific">uncultured marine virus</name>
    <dbReference type="NCBI Taxonomy" id="186617"/>
    <lineage>
        <taxon>Viruses</taxon>
        <taxon>environmental samples</taxon>
    </lineage>
</organism>
<accession>A0A0F7L628</accession>
<keyword evidence="1" id="KW-0812">Transmembrane</keyword>
<reference evidence="2" key="2">
    <citation type="submission" date="2015-03" db="EMBL/GenBank/DDBJ databases">
        <authorList>
            <person name="Chow C.-E.T."/>
            <person name="Winget D.M."/>
            <person name="White R.A.III."/>
            <person name="Hallam S.J."/>
            <person name="Suttle C.A."/>
        </authorList>
    </citation>
    <scope>NUCLEOTIDE SEQUENCE</scope>
    <source>
        <strain evidence="2">Anoxic2_4</strain>
    </source>
</reference>
<name>A0A0F7L628_9VIRU</name>
<dbReference type="EMBL" id="KR029588">
    <property type="protein sequence ID" value="AKH46978.1"/>
    <property type="molecule type" value="Genomic_DNA"/>
</dbReference>
<keyword evidence="1" id="KW-0472">Membrane</keyword>
<feature type="transmembrane region" description="Helical" evidence="1">
    <location>
        <begin position="32"/>
        <end position="52"/>
    </location>
</feature>
<keyword evidence="1" id="KW-1133">Transmembrane helix</keyword>
<proteinExistence type="predicted"/>